<gene>
    <name evidence="5" type="primary">vapC</name>
    <name evidence="7" type="ORF">BWD09_06160</name>
</gene>
<dbReference type="GO" id="GO:0004540">
    <property type="term" value="F:RNA nuclease activity"/>
    <property type="evidence" value="ECO:0007669"/>
    <property type="project" value="InterPro"/>
</dbReference>
<evidence type="ECO:0000259" key="6">
    <source>
        <dbReference type="Pfam" id="PF01850"/>
    </source>
</evidence>
<proteinExistence type="inferred from homology"/>
<keyword evidence="8" id="KW-1185">Reference proteome</keyword>
<dbReference type="GO" id="GO:0000287">
    <property type="term" value="F:magnesium ion binding"/>
    <property type="evidence" value="ECO:0007669"/>
    <property type="project" value="UniProtKB-UniRule"/>
</dbReference>
<dbReference type="Pfam" id="PF01850">
    <property type="entry name" value="PIN"/>
    <property type="match status" value="1"/>
</dbReference>
<dbReference type="InterPro" id="IPR029060">
    <property type="entry name" value="PIN-like_dom_sf"/>
</dbReference>
<dbReference type="GO" id="GO:0016787">
    <property type="term" value="F:hydrolase activity"/>
    <property type="evidence" value="ECO:0007669"/>
    <property type="project" value="UniProtKB-KW"/>
</dbReference>
<organism evidence="7 8">
    <name type="scientific">Neisseria dentiae</name>
    <dbReference type="NCBI Taxonomy" id="194197"/>
    <lineage>
        <taxon>Bacteria</taxon>
        <taxon>Pseudomonadati</taxon>
        <taxon>Pseudomonadota</taxon>
        <taxon>Betaproteobacteria</taxon>
        <taxon>Neisseriales</taxon>
        <taxon>Neisseriaceae</taxon>
        <taxon>Neisseria</taxon>
    </lineage>
</organism>
<dbReference type="EC" id="3.1.-.-" evidence="5"/>
<evidence type="ECO:0000256" key="4">
    <source>
        <dbReference type="ARBA" id="ARBA00022801"/>
    </source>
</evidence>
<evidence type="ECO:0000256" key="1">
    <source>
        <dbReference type="ARBA" id="ARBA00022649"/>
    </source>
</evidence>
<name>A0A1X3DBK3_9NEIS</name>
<protein>
    <recommendedName>
        <fullName evidence="5">Ribonuclease VapC</fullName>
        <shortName evidence="5">RNase VapC</shortName>
        <ecNumber evidence="5">3.1.-.-</ecNumber>
    </recommendedName>
    <alternativeName>
        <fullName evidence="5">Toxin VapC</fullName>
    </alternativeName>
</protein>
<feature type="binding site" evidence="5">
    <location>
        <position position="94"/>
    </location>
    <ligand>
        <name>Mg(2+)</name>
        <dbReference type="ChEBI" id="CHEBI:18420"/>
    </ligand>
</feature>
<comment type="caution">
    <text evidence="7">The sequence shown here is derived from an EMBL/GenBank/DDBJ whole genome shotgun (WGS) entry which is preliminary data.</text>
</comment>
<evidence type="ECO:0000256" key="5">
    <source>
        <dbReference type="HAMAP-Rule" id="MF_00265"/>
    </source>
</evidence>
<keyword evidence="1 5" id="KW-1277">Toxin-antitoxin system</keyword>
<dbReference type="PANTHER" id="PTHR39664">
    <property type="match status" value="1"/>
</dbReference>
<dbReference type="InterPro" id="IPR022907">
    <property type="entry name" value="VapC_family"/>
</dbReference>
<comment type="similarity">
    <text evidence="5">Belongs to the PINc/VapC protein family.</text>
</comment>
<evidence type="ECO:0000256" key="3">
    <source>
        <dbReference type="ARBA" id="ARBA00022723"/>
    </source>
</evidence>
<comment type="cofactor">
    <cofactor evidence="5">
        <name>Mg(2+)</name>
        <dbReference type="ChEBI" id="CHEBI:18420"/>
    </cofactor>
</comment>
<keyword evidence="4 5" id="KW-0378">Hydrolase</keyword>
<keyword evidence="2 5" id="KW-0540">Nuclease</keyword>
<dbReference type="GO" id="GO:0090729">
    <property type="term" value="F:toxin activity"/>
    <property type="evidence" value="ECO:0007669"/>
    <property type="project" value="UniProtKB-KW"/>
</dbReference>
<sequence>MAIDTNVLVRLFVNDDEAQQNAAVELLAQAESVIIPTTVLIETVWVLNRSYKIPLADILALLRDFVSSVPKLVVQENEIEAGFAVMERNGDFADGINAFNGAMLGAEQFATFDKQAAKLLQETGVKTLLLK</sequence>
<keyword evidence="5" id="KW-0460">Magnesium</keyword>
<comment type="function">
    <text evidence="5">Toxic component of a toxin-antitoxin (TA) system. An RNase.</text>
</comment>
<evidence type="ECO:0000313" key="8">
    <source>
        <dbReference type="Proteomes" id="UP000193118"/>
    </source>
</evidence>
<dbReference type="PANTHER" id="PTHR39664:SF2">
    <property type="entry name" value="NUCLEIC ACID-BINDING PROTEIN, CONTAINING PIN DOMAIN-RELATED"/>
    <property type="match status" value="1"/>
</dbReference>
<accession>A0A1X3DBK3</accession>
<keyword evidence="3 5" id="KW-0479">Metal-binding</keyword>
<reference evidence="8" key="1">
    <citation type="submission" date="2017-01" db="EMBL/GenBank/DDBJ databases">
        <authorList>
            <person name="Wolfgang W.J."/>
            <person name="Cole J."/>
            <person name="Wroblewski D."/>
            <person name="Mcginnis J."/>
            <person name="Musser K.A."/>
        </authorList>
    </citation>
    <scope>NUCLEOTIDE SEQUENCE [LARGE SCALE GENOMIC DNA]</scope>
    <source>
        <strain evidence="8">DSM 19151</strain>
    </source>
</reference>
<feature type="binding site" evidence="5">
    <location>
        <position position="4"/>
    </location>
    <ligand>
        <name>Mg(2+)</name>
        <dbReference type="ChEBI" id="CHEBI:18420"/>
    </ligand>
</feature>
<feature type="domain" description="PIN" evidence="6">
    <location>
        <begin position="2"/>
        <end position="117"/>
    </location>
</feature>
<dbReference type="AlphaFoldDB" id="A0A1X3DBK3"/>
<evidence type="ECO:0000256" key="2">
    <source>
        <dbReference type="ARBA" id="ARBA00022722"/>
    </source>
</evidence>
<dbReference type="HAMAP" id="MF_00265">
    <property type="entry name" value="VapC_Nob1"/>
    <property type="match status" value="1"/>
</dbReference>
<dbReference type="STRING" id="194197.BWD09_06160"/>
<dbReference type="CDD" id="cd18683">
    <property type="entry name" value="PIN_VapC-like"/>
    <property type="match status" value="1"/>
</dbReference>
<dbReference type="Gene3D" id="3.40.50.1010">
    <property type="entry name" value="5'-nuclease"/>
    <property type="match status" value="1"/>
</dbReference>
<dbReference type="InterPro" id="IPR002716">
    <property type="entry name" value="PIN_dom"/>
</dbReference>
<dbReference type="EMBL" id="MTBO01000012">
    <property type="protein sequence ID" value="OSI17091.1"/>
    <property type="molecule type" value="Genomic_DNA"/>
</dbReference>
<dbReference type="Proteomes" id="UP000193118">
    <property type="component" value="Unassembled WGS sequence"/>
</dbReference>
<evidence type="ECO:0000313" key="7">
    <source>
        <dbReference type="EMBL" id="OSI17091.1"/>
    </source>
</evidence>
<keyword evidence="5" id="KW-0800">Toxin</keyword>
<dbReference type="SUPFAM" id="SSF88723">
    <property type="entry name" value="PIN domain-like"/>
    <property type="match status" value="1"/>
</dbReference>